<evidence type="ECO:0000313" key="3">
    <source>
        <dbReference type="Proteomes" id="UP000768567"/>
    </source>
</evidence>
<feature type="region of interest" description="Disordered" evidence="1">
    <location>
        <begin position="1"/>
        <end position="22"/>
    </location>
</feature>
<evidence type="ECO:0000256" key="1">
    <source>
        <dbReference type="SAM" id="MobiDB-lite"/>
    </source>
</evidence>
<dbReference type="EMBL" id="JADCKC010000002">
    <property type="protein sequence ID" value="MBE5037649.1"/>
    <property type="molecule type" value="Genomic_DNA"/>
</dbReference>
<gene>
    <name evidence="2" type="ORF">INF35_07610</name>
</gene>
<reference evidence="2 3" key="1">
    <citation type="submission" date="2020-10" db="EMBL/GenBank/DDBJ databases">
        <title>ChiBAC.</title>
        <authorList>
            <person name="Zenner C."/>
            <person name="Hitch T.C.A."/>
            <person name="Clavel T."/>
        </authorList>
    </citation>
    <scope>NUCLEOTIDE SEQUENCE [LARGE SCALE GENOMIC DNA]</scope>
    <source>
        <strain evidence="2 3">DSM 109015</strain>
    </source>
</reference>
<accession>A0ABR9R3D2</accession>
<comment type="caution">
    <text evidence="2">The sequence shown here is derived from an EMBL/GenBank/DDBJ whole genome shotgun (WGS) entry which is preliminary data.</text>
</comment>
<protein>
    <submittedName>
        <fullName evidence="2">Uncharacterized protein</fullName>
    </submittedName>
</protein>
<proteinExistence type="predicted"/>
<dbReference type="Proteomes" id="UP000768567">
    <property type="component" value="Unassembled WGS sequence"/>
</dbReference>
<evidence type="ECO:0000313" key="2">
    <source>
        <dbReference type="EMBL" id="MBE5037649.1"/>
    </source>
</evidence>
<keyword evidence="3" id="KW-1185">Reference proteome</keyword>
<sequence length="94" mass="10455">MDQGQDGARPAAVPRRRRSPVKMKEIQQMWADVMRDETVELRQRMHAAELCAKAINAADADGKQAEAEAVGRLDEVLEALWGCTAGHWKGEDKP</sequence>
<name>A0ABR9R3D2_9FIRM</name>
<dbReference type="RefSeq" id="WP_193501144.1">
    <property type="nucleotide sequence ID" value="NZ_JADCKC010000002.1"/>
</dbReference>
<organism evidence="2 3">
    <name type="scientific">Gemmiger gallinarum</name>
    <dbReference type="NCBI Taxonomy" id="2779354"/>
    <lineage>
        <taxon>Bacteria</taxon>
        <taxon>Bacillati</taxon>
        <taxon>Bacillota</taxon>
        <taxon>Clostridia</taxon>
        <taxon>Eubacteriales</taxon>
        <taxon>Gemmiger</taxon>
    </lineage>
</organism>